<dbReference type="InterPro" id="IPR011992">
    <property type="entry name" value="EF-hand-dom_pair"/>
</dbReference>
<accession>A0A5B8MFL9</accession>
<gene>
    <name evidence="3" type="ORF">A3770_01p09730</name>
</gene>
<feature type="chain" id="PRO_5022942194" description="EF-hand domain-containing protein" evidence="2">
    <location>
        <begin position="24"/>
        <end position="234"/>
    </location>
</feature>
<evidence type="ECO:0000256" key="1">
    <source>
        <dbReference type="SAM" id="MobiDB-lite"/>
    </source>
</evidence>
<feature type="signal peptide" evidence="2">
    <location>
        <begin position="1"/>
        <end position="23"/>
    </location>
</feature>
<name>A0A5B8MFL9_9CHLO</name>
<feature type="region of interest" description="Disordered" evidence="1">
    <location>
        <begin position="127"/>
        <end position="148"/>
    </location>
</feature>
<evidence type="ECO:0000313" key="3">
    <source>
        <dbReference type="EMBL" id="QDZ18455.1"/>
    </source>
</evidence>
<dbReference type="Proteomes" id="UP000316726">
    <property type="component" value="Chromosome 1"/>
</dbReference>
<keyword evidence="2" id="KW-0732">Signal</keyword>
<evidence type="ECO:0008006" key="5">
    <source>
        <dbReference type="Google" id="ProtNLM"/>
    </source>
</evidence>
<evidence type="ECO:0000313" key="4">
    <source>
        <dbReference type="Proteomes" id="UP000316726"/>
    </source>
</evidence>
<protein>
    <recommendedName>
        <fullName evidence="5">EF-hand domain-containing protein</fullName>
    </recommendedName>
</protein>
<organism evidence="3 4">
    <name type="scientific">Chloropicon primus</name>
    <dbReference type="NCBI Taxonomy" id="1764295"/>
    <lineage>
        <taxon>Eukaryota</taxon>
        <taxon>Viridiplantae</taxon>
        <taxon>Chlorophyta</taxon>
        <taxon>Chloropicophyceae</taxon>
        <taxon>Chloropicales</taxon>
        <taxon>Chloropicaceae</taxon>
        <taxon>Chloropicon</taxon>
    </lineage>
</organism>
<reference evidence="3 4" key="1">
    <citation type="submission" date="2018-07" db="EMBL/GenBank/DDBJ databases">
        <title>The complete nuclear genome of the prasinophyte Chloropicon primus (CCMP1205).</title>
        <authorList>
            <person name="Pombert J.-F."/>
            <person name="Otis C."/>
            <person name="Turmel M."/>
            <person name="Lemieux C."/>
        </authorList>
    </citation>
    <scope>NUCLEOTIDE SEQUENCE [LARGE SCALE GENOMIC DNA]</scope>
    <source>
        <strain evidence="3 4">CCMP1205</strain>
    </source>
</reference>
<dbReference type="AlphaFoldDB" id="A0A5B8MFL9"/>
<sequence>MSTIKSIALVALVALAGTTAVSANNKETDFEKKFCREFPSDKSCVQFCLDHAHKYQEQCADNIEGFCVRNINSGDQRCLPFLRKFCPDHAKNGACAEFCEEHPHKCGGGKQPHNQCVFNGSGRSSGGALGATTRSTSDQPVEVSGPSHTEIQEAFESLQEQPEMLGATRGPPPPPGQLPIDDLKPLLEKLGVTLSRSDLRTVKRQLDPNRTGYFSLTSFFFWWSTYMVCTSILG</sequence>
<proteinExistence type="predicted"/>
<dbReference type="SUPFAM" id="SSF47473">
    <property type="entry name" value="EF-hand"/>
    <property type="match status" value="1"/>
</dbReference>
<evidence type="ECO:0000256" key="2">
    <source>
        <dbReference type="SAM" id="SignalP"/>
    </source>
</evidence>
<dbReference type="EMBL" id="CP031034">
    <property type="protein sequence ID" value="QDZ18455.1"/>
    <property type="molecule type" value="Genomic_DNA"/>
</dbReference>
<keyword evidence="4" id="KW-1185">Reference proteome</keyword>